<evidence type="ECO:0000256" key="4">
    <source>
        <dbReference type="ARBA" id="ARBA00022737"/>
    </source>
</evidence>
<dbReference type="Gene3D" id="3.30.200.20">
    <property type="entry name" value="Phosphorylase Kinase, domain 1"/>
    <property type="match status" value="1"/>
</dbReference>
<keyword evidence="5" id="KW-1133">Transmembrane helix</keyword>
<dbReference type="Gene3D" id="3.80.10.10">
    <property type="entry name" value="Ribonuclease Inhibitor"/>
    <property type="match status" value="1"/>
</dbReference>
<keyword evidence="4" id="KW-0677">Repeat</keyword>
<reference evidence="8" key="1">
    <citation type="submission" date="2023-12" db="EMBL/GenBank/DDBJ databases">
        <title>Genome assembly of Anisodus tanguticus.</title>
        <authorList>
            <person name="Wang Y.-J."/>
        </authorList>
    </citation>
    <scope>NUCLEOTIDE SEQUENCE</scope>
    <source>
        <strain evidence="8">KB-2021</strain>
        <tissue evidence="8">Leaf</tissue>
    </source>
</reference>
<dbReference type="InterPro" id="IPR032675">
    <property type="entry name" value="LRR_dom_sf"/>
</dbReference>
<dbReference type="GO" id="GO:0005524">
    <property type="term" value="F:ATP binding"/>
    <property type="evidence" value="ECO:0007669"/>
    <property type="project" value="InterPro"/>
</dbReference>
<dbReference type="SMART" id="SM00220">
    <property type="entry name" value="S_TKc"/>
    <property type="match status" value="1"/>
</dbReference>
<keyword evidence="3" id="KW-0812">Transmembrane</keyword>
<dbReference type="FunFam" id="3.30.200.20:FF:000661">
    <property type="entry name" value="Serine-threonine protein kinase plant-type"/>
    <property type="match status" value="1"/>
</dbReference>
<dbReference type="SUPFAM" id="SSF52058">
    <property type="entry name" value="L domain-like"/>
    <property type="match status" value="1"/>
</dbReference>
<dbReference type="Proteomes" id="UP001291623">
    <property type="component" value="Unassembled WGS sequence"/>
</dbReference>
<gene>
    <name evidence="8" type="ORF">RND71_016127</name>
</gene>
<dbReference type="Pfam" id="PF00560">
    <property type="entry name" value="LRR_1"/>
    <property type="match status" value="2"/>
</dbReference>
<dbReference type="GO" id="GO:0004672">
    <property type="term" value="F:protein kinase activity"/>
    <property type="evidence" value="ECO:0007669"/>
    <property type="project" value="InterPro"/>
</dbReference>
<dbReference type="EMBL" id="JAVYJV010000008">
    <property type="protein sequence ID" value="KAK4364769.1"/>
    <property type="molecule type" value="Genomic_DNA"/>
</dbReference>
<dbReference type="FunFam" id="3.80.10.10:FF:000383">
    <property type="entry name" value="Leucine-rich repeat receptor protein kinase EMS1"/>
    <property type="match status" value="1"/>
</dbReference>
<proteinExistence type="predicted"/>
<keyword evidence="2" id="KW-0433">Leucine-rich repeat</keyword>
<comment type="caution">
    <text evidence="8">The sequence shown here is derived from an EMBL/GenBank/DDBJ whole genome shotgun (WGS) entry which is preliminary data.</text>
</comment>
<organism evidence="8 9">
    <name type="scientific">Anisodus tanguticus</name>
    <dbReference type="NCBI Taxonomy" id="243964"/>
    <lineage>
        <taxon>Eukaryota</taxon>
        <taxon>Viridiplantae</taxon>
        <taxon>Streptophyta</taxon>
        <taxon>Embryophyta</taxon>
        <taxon>Tracheophyta</taxon>
        <taxon>Spermatophyta</taxon>
        <taxon>Magnoliopsida</taxon>
        <taxon>eudicotyledons</taxon>
        <taxon>Gunneridae</taxon>
        <taxon>Pentapetalae</taxon>
        <taxon>asterids</taxon>
        <taxon>lamiids</taxon>
        <taxon>Solanales</taxon>
        <taxon>Solanaceae</taxon>
        <taxon>Solanoideae</taxon>
        <taxon>Hyoscyameae</taxon>
        <taxon>Anisodus</taxon>
    </lineage>
</organism>
<dbReference type="SUPFAM" id="SSF56112">
    <property type="entry name" value="Protein kinase-like (PK-like)"/>
    <property type="match status" value="1"/>
</dbReference>
<dbReference type="PANTHER" id="PTHR27008">
    <property type="entry name" value="OS04G0122200 PROTEIN"/>
    <property type="match status" value="1"/>
</dbReference>
<keyword evidence="6" id="KW-0472">Membrane</keyword>
<dbReference type="GO" id="GO:0016020">
    <property type="term" value="C:membrane"/>
    <property type="evidence" value="ECO:0007669"/>
    <property type="project" value="UniProtKB-SubCell"/>
</dbReference>
<evidence type="ECO:0000256" key="1">
    <source>
        <dbReference type="ARBA" id="ARBA00004370"/>
    </source>
</evidence>
<sequence>MDVLYRIDLSANKPSGEIPSCLGDLSSLGEHLYSNALSSIIPPSFWSTNKDISILRLSSNFLNGSLPLGIGSVRSLSILDLSRNQFSGEIPSTMGQLQNLVSLSLSMNNFEGLIPQSFGDLRISYYEVVRGTNNFDEANLIGRGGLGLVYRGTLQAENIVAVKVFNTEVQDAFRGFDLECEVLRNIRHRNLVKVISSCANLDFKALVLEYMPNGDLDYWLYSHNNFLDLNRRLKAMIDVASAMEYLHEGHSFVVIHCDLKPSNILLDEDMVARVSVLVYQNL</sequence>
<evidence type="ECO:0000259" key="7">
    <source>
        <dbReference type="PROSITE" id="PS50011"/>
    </source>
</evidence>
<evidence type="ECO:0000313" key="8">
    <source>
        <dbReference type="EMBL" id="KAK4364769.1"/>
    </source>
</evidence>
<accession>A0AAE1S5K2</accession>
<dbReference type="InterPro" id="IPR011009">
    <property type="entry name" value="Kinase-like_dom_sf"/>
</dbReference>
<comment type="subcellular location">
    <subcellularLocation>
        <location evidence="1">Membrane</location>
    </subcellularLocation>
</comment>
<feature type="domain" description="Protein kinase" evidence="7">
    <location>
        <begin position="135"/>
        <end position="282"/>
    </location>
</feature>
<evidence type="ECO:0000256" key="3">
    <source>
        <dbReference type="ARBA" id="ARBA00022692"/>
    </source>
</evidence>
<dbReference type="InterPro" id="IPR000719">
    <property type="entry name" value="Prot_kinase_dom"/>
</dbReference>
<evidence type="ECO:0000256" key="2">
    <source>
        <dbReference type="ARBA" id="ARBA00022614"/>
    </source>
</evidence>
<name>A0AAE1S5K2_9SOLA</name>
<dbReference type="Gene3D" id="1.10.510.10">
    <property type="entry name" value="Transferase(Phosphotransferase) domain 1"/>
    <property type="match status" value="1"/>
</dbReference>
<dbReference type="Pfam" id="PF00069">
    <property type="entry name" value="Pkinase"/>
    <property type="match status" value="1"/>
</dbReference>
<dbReference type="InterPro" id="IPR001611">
    <property type="entry name" value="Leu-rich_rpt"/>
</dbReference>
<dbReference type="PANTHER" id="PTHR27008:SF528">
    <property type="entry name" value="PROTEIN KINASE DOMAIN-CONTAINING PROTEIN"/>
    <property type="match status" value="1"/>
</dbReference>
<dbReference type="PROSITE" id="PS00108">
    <property type="entry name" value="PROTEIN_KINASE_ST"/>
    <property type="match status" value="1"/>
</dbReference>
<evidence type="ECO:0000256" key="5">
    <source>
        <dbReference type="ARBA" id="ARBA00022989"/>
    </source>
</evidence>
<evidence type="ECO:0000256" key="6">
    <source>
        <dbReference type="ARBA" id="ARBA00023136"/>
    </source>
</evidence>
<dbReference type="InterPro" id="IPR008271">
    <property type="entry name" value="Ser/Thr_kinase_AS"/>
</dbReference>
<dbReference type="PROSITE" id="PS50011">
    <property type="entry name" value="PROTEIN_KINASE_DOM"/>
    <property type="match status" value="1"/>
</dbReference>
<dbReference type="InterPro" id="IPR051809">
    <property type="entry name" value="Plant_receptor-like_S/T_kinase"/>
</dbReference>
<keyword evidence="9" id="KW-1185">Reference proteome</keyword>
<dbReference type="AlphaFoldDB" id="A0AAE1S5K2"/>
<evidence type="ECO:0000313" key="9">
    <source>
        <dbReference type="Proteomes" id="UP001291623"/>
    </source>
</evidence>
<protein>
    <recommendedName>
        <fullName evidence="7">Protein kinase domain-containing protein</fullName>
    </recommendedName>
</protein>